<dbReference type="Gene3D" id="2.30.42.10">
    <property type="match status" value="1"/>
</dbReference>
<dbReference type="NCBIfam" id="TIGR02860">
    <property type="entry name" value="spore_IV_B"/>
    <property type="match status" value="1"/>
</dbReference>
<evidence type="ECO:0000259" key="1">
    <source>
        <dbReference type="PROSITE" id="PS50106"/>
    </source>
</evidence>
<dbReference type="InterPro" id="IPR036034">
    <property type="entry name" value="PDZ_sf"/>
</dbReference>
<gene>
    <name evidence="3" type="primary">spoIVB</name>
    <name evidence="3" type="ORF">LJD61_09820</name>
</gene>
<feature type="domain" description="Peptidase S55" evidence="2">
    <location>
        <begin position="161"/>
        <end position="399"/>
    </location>
</feature>
<feature type="domain" description="PDZ" evidence="1">
    <location>
        <begin position="73"/>
        <end position="160"/>
    </location>
</feature>
<dbReference type="EC" id="3.4.21.116" evidence="3"/>
<comment type="caution">
    <text evidence="3">The sequence shown here is derived from an EMBL/GenBank/DDBJ whole genome shotgun (WGS) entry which is preliminary data.</text>
</comment>
<dbReference type="InterPro" id="IPR001478">
    <property type="entry name" value="PDZ"/>
</dbReference>
<evidence type="ECO:0000259" key="2">
    <source>
        <dbReference type="PROSITE" id="PS51494"/>
    </source>
</evidence>
<dbReference type="PROSITE" id="PS51494">
    <property type="entry name" value="SPOIVB"/>
    <property type="match status" value="1"/>
</dbReference>
<sequence>MKVEFFWGNRRVKLLAVFNKNNGWRSIISFFILCLVLTGLSQISNLSEKNYLPQGEVKIFSLLSKKNNTVSVAPDIQVIPSGESIGVKIESKGVLVVGLSTITDISGKKVCPASEGGFASGDKILKINGENIENEKDIIEIINDVENKGKKVKVSIERKGKPLELTIRPVQSNEDKLFKMGLWVRDNIAGVGTMTFYEPDSGEFGALGHGITDIDSGVLIDIDKGKIMKSKVISIQRAKKAAPGEIVGLFTDNGGVYGVINKNTAFGIYGVLERNSINKRSASMPIALSSQVKEGPAKILTTIEDNKVEEFDIEIQKIFRQNNADSKSMIIRITDERLIEKTGGIVQGMSGSPIIQNGRLVGAVTHVLINDPLRGYGIFAEWMIKETNISPASSYKSVVGQ</sequence>
<name>A0ABT1NEZ7_9FIRM</name>
<evidence type="ECO:0000313" key="3">
    <source>
        <dbReference type="EMBL" id="MCQ1529840.1"/>
    </source>
</evidence>
<dbReference type="Proteomes" id="UP001651880">
    <property type="component" value="Unassembled WGS sequence"/>
</dbReference>
<evidence type="ECO:0000313" key="4">
    <source>
        <dbReference type="Proteomes" id="UP001651880"/>
    </source>
</evidence>
<protein>
    <submittedName>
        <fullName evidence="3">SpoIVB peptidase</fullName>
        <ecNumber evidence="3">3.4.21.116</ecNumber>
    </submittedName>
</protein>
<reference evidence="3 4" key="1">
    <citation type="submission" date="2021-10" db="EMBL/GenBank/DDBJ databases">
        <title>Lutispora strain m25 sp. nov., a thermophilic, non-spore-forming bacterium isolated from a lab-scale methanogenic bioreactor digesting anaerobic sludge.</title>
        <authorList>
            <person name="El Houari A."/>
            <person name="Mcdonald J."/>
        </authorList>
    </citation>
    <scope>NUCLEOTIDE SEQUENCE [LARGE SCALE GENOMIC DNA]</scope>
    <source>
        <strain evidence="4">m25</strain>
    </source>
</reference>
<dbReference type="SUPFAM" id="SSF50494">
    <property type="entry name" value="Trypsin-like serine proteases"/>
    <property type="match status" value="1"/>
</dbReference>
<dbReference type="EMBL" id="JAJEKE010000007">
    <property type="protein sequence ID" value="MCQ1529840.1"/>
    <property type="molecule type" value="Genomic_DNA"/>
</dbReference>
<dbReference type="SMART" id="SM00228">
    <property type="entry name" value="PDZ"/>
    <property type="match status" value="1"/>
</dbReference>
<organism evidence="3 4">
    <name type="scientific">Lutispora saccharofermentans</name>
    <dbReference type="NCBI Taxonomy" id="3024236"/>
    <lineage>
        <taxon>Bacteria</taxon>
        <taxon>Bacillati</taxon>
        <taxon>Bacillota</taxon>
        <taxon>Clostridia</taxon>
        <taxon>Lutisporales</taxon>
        <taxon>Lutisporaceae</taxon>
        <taxon>Lutispora</taxon>
    </lineage>
</organism>
<accession>A0ABT1NEZ7</accession>
<dbReference type="InterPro" id="IPR008763">
    <property type="entry name" value="Peptidase_S55"/>
</dbReference>
<keyword evidence="4" id="KW-1185">Reference proteome</keyword>
<dbReference type="PROSITE" id="PS50106">
    <property type="entry name" value="PDZ"/>
    <property type="match status" value="1"/>
</dbReference>
<dbReference type="InterPro" id="IPR009003">
    <property type="entry name" value="Peptidase_S1_PA"/>
</dbReference>
<keyword evidence="3" id="KW-0378">Hydrolase</keyword>
<dbReference type="GO" id="GO:0016787">
    <property type="term" value="F:hydrolase activity"/>
    <property type="evidence" value="ECO:0007669"/>
    <property type="project" value="UniProtKB-KW"/>
</dbReference>
<dbReference type="RefSeq" id="WP_255227358.1">
    <property type="nucleotide sequence ID" value="NZ_JAJEKE010000007.1"/>
</dbReference>
<dbReference type="InterPro" id="IPR014219">
    <property type="entry name" value="SpoIVB"/>
</dbReference>
<dbReference type="Pfam" id="PF05580">
    <property type="entry name" value="Peptidase_S55"/>
    <property type="match status" value="1"/>
</dbReference>
<dbReference type="Pfam" id="PF13180">
    <property type="entry name" value="PDZ_2"/>
    <property type="match status" value="1"/>
</dbReference>
<dbReference type="SUPFAM" id="SSF50156">
    <property type="entry name" value="PDZ domain-like"/>
    <property type="match status" value="1"/>
</dbReference>
<proteinExistence type="predicted"/>